<organism evidence="1 2">
    <name type="scientific">Aeromicrobium choanae</name>
    <dbReference type="NCBI Taxonomy" id="1736691"/>
    <lineage>
        <taxon>Bacteria</taxon>
        <taxon>Bacillati</taxon>
        <taxon>Actinomycetota</taxon>
        <taxon>Actinomycetes</taxon>
        <taxon>Propionibacteriales</taxon>
        <taxon>Nocardioidaceae</taxon>
        <taxon>Aeromicrobium</taxon>
    </lineage>
</organism>
<dbReference type="OrthoDB" id="1393139at2"/>
<evidence type="ECO:0000313" key="2">
    <source>
        <dbReference type="Proteomes" id="UP000191040"/>
    </source>
</evidence>
<dbReference type="AlphaFoldDB" id="A0A1T4YVX8"/>
<protein>
    <submittedName>
        <fullName evidence="1">Uncharacterized protein</fullName>
    </submittedName>
</protein>
<name>A0A1T4YVX8_9ACTN</name>
<proteinExistence type="predicted"/>
<dbReference type="NCBIfam" id="NF047389">
    <property type="entry name" value="ATPase_Sll1717"/>
    <property type="match status" value="1"/>
</dbReference>
<evidence type="ECO:0000313" key="1">
    <source>
        <dbReference type="EMBL" id="SKB05405.1"/>
    </source>
</evidence>
<accession>A0A1T4YVX8</accession>
<dbReference type="InterPro" id="IPR059206">
    <property type="entry name" value="Sll1717-like"/>
</dbReference>
<gene>
    <name evidence="1" type="ORF">SAMN06295964_0929</name>
</gene>
<sequence length="479" mass="52291">MLGSPKSPKSTIVFAPRGSGKTAQRRMIEIASGQGADFACVTYTNFSETDPRNATLADHLRIVCRLLTVAALSHLAHDPARAKTLSEHNKQVLKYSSSELLSNLNQQELEVAISSVKSLGDKASDAWHTYGGFISAGIAALMSKFGLDGVKVPSELAESATREAATLSYLFPKLVDVFKALGFDAVYILVDKLDETSKTGNNPDLAFKLISPLLLDLTTVEQPGVAFKFFLWDLLNDPFIEEGGRGDRLGVSNLHWTVPELTEMLSRRLAAFSEGRVTSFNELVDPAFPVNVHRLLAHLSPDSPRDMIRMCERIVAEHTRQPSYPAKIAERTIYKGIYEFSKTRSQELFGKYMKDLNRLPEPSFTNTRLASDVFKISTTAVRNKIVSWIEAGAVEKIGEQSRGAKPLHMYALKDPRLAIATAASSGVGRLLSSDIFICPSCSITLITSTPSEPCKECGAEADVAEVKSLLATCSRTEGG</sequence>
<keyword evidence="2" id="KW-1185">Reference proteome</keyword>
<dbReference type="Proteomes" id="UP000191040">
    <property type="component" value="Chromosome I"/>
</dbReference>
<reference evidence="2" key="1">
    <citation type="submission" date="2017-02" db="EMBL/GenBank/DDBJ databases">
        <authorList>
            <person name="Varghese N."/>
            <person name="Submissions S."/>
        </authorList>
    </citation>
    <scope>NUCLEOTIDE SEQUENCE [LARGE SCALE GENOMIC DNA]</scope>
    <source>
        <strain evidence="2">9H-4</strain>
    </source>
</reference>
<dbReference type="EMBL" id="LT796768">
    <property type="protein sequence ID" value="SKB05405.1"/>
    <property type="molecule type" value="Genomic_DNA"/>
</dbReference>